<evidence type="ECO:0000256" key="2">
    <source>
        <dbReference type="ARBA" id="ARBA00004141"/>
    </source>
</evidence>
<dbReference type="CDD" id="cd06163">
    <property type="entry name" value="S2P-M50_PDZ_RseP-like"/>
    <property type="match status" value="1"/>
</dbReference>
<evidence type="ECO:0000256" key="11">
    <source>
        <dbReference type="SAM" id="Phobius"/>
    </source>
</evidence>
<evidence type="ECO:0000256" key="5">
    <source>
        <dbReference type="ARBA" id="ARBA00022692"/>
    </source>
</evidence>
<gene>
    <name evidence="13" type="ORF">WIS52_30815</name>
</gene>
<feature type="transmembrane region" description="Helical" evidence="11">
    <location>
        <begin position="411"/>
        <end position="432"/>
    </location>
</feature>
<dbReference type="EMBL" id="JBEDNQ010000018">
    <property type="protein sequence ID" value="MEQ3554878.1"/>
    <property type="molecule type" value="Genomic_DNA"/>
</dbReference>
<evidence type="ECO:0000256" key="10">
    <source>
        <dbReference type="ARBA" id="ARBA00023136"/>
    </source>
</evidence>
<sequence length="439" mass="47463">MTIFWTVVGIAIFFFGLLVSIAWHELGHFATARWFGIKVPEFMVGFGRTIWSVRRGETEYGIKAIPLGGYVRMIGMLPPAKGGQLGRDRRTGPFQGLMDDARRESQAMVMPADVGRQFWTRSPWKRIIVMFAGPFMNLILAIALFFVTFMGVGVLTPNTQISALEECVLPVTAVQNGAPDRCPAGAPQAPALAAGVQPDDRILSVRGQEFGPDDGVALQEAIRASSGPTPIVVERDGRQLPLEVDVIPNTLQDRNSDDPNATVTAGYLGVLLDTSYQPLTAVETTERIGDGVAATAEAITRIPERVPALFGAAFLGEERDPESPMGVVGVSRIGGEILAQEDVPWQQDVGLFLNMLAAVNISLFLLNLLPIPPLDGGQIVPAIWESIKRNTARAIGRPDPGPVDAAKLLPFAYVFVIVFLGFFLMVTVADVVNPVRMFG</sequence>
<dbReference type="InterPro" id="IPR004387">
    <property type="entry name" value="Pept_M50_Zn"/>
</dbReference>
<keyword evidence="10 11" id="KW-0472">Membrane</keyword>
<dbReference type="RefSeq" id="WP_349301946.1">
    <property type="nucleotide sequence ID" value="NZ_JBEDNQ010000018.1"/>
</dbReference>
<evidence type="ECO:0000256" key="8">
    <source>
        <dbReference type="ARBA" id="ARBA00022989"/>
    </source>
</evidence>
<dbReference type="Gene3D" id="2.30.42.10">
    <property type="match status" value="1"/>
</dbReference>
<dbReference type="SUPFAM" id="SSF50156">
    <property type="entry name" value="PDZ domain-like"/>
    <property type="match status" value="1"/>
</dbReference>
<evidence type="ECO:0000313" key="13">
    <source>
        <dbReference type="EMBL" id="MEQ3554878.1"/>
    </source>
</evidence>
<reference evidence="13 14" key="1">
    <citation type="submission" date="2024-03" db="EMBL/GenBank/DDBJ databases">
        <title>Draft genome sequence of Pseudonocardia nematodicida JCM 31783.</title>
        <authorList>
            <person name="Butdee W."/>
            <person name="Duangmal K."/>
        </authorList>
    </citation>
    <scope>NUCLEOTIDE SEQUENCE [LARGE SCALE GENOMIC DNA]</scope>
    <source>
        <strain evidence="13 14">JCM 31783</strain>
    </source>
</reference>
<dbReference type="Proteomes" id="UP001494902">
    <property type="component" value="Unassembled WGS sequence"/>
</dbReference>
<keyword evidence="8 11" id="KW-1133">Transmembrane helix</keyword>
<evidence type="ECO:0000313" key="14">
    <source>
        <dbReference type="Proteomes" id="UP001494902"/>
    </source>
</evidence>
<evidence type="ECO:0000256" key="3">
    <source>
        <dbReference type="ARBA" id="ARBA00007931"/>
    </source>
</evidence>
<name>A0ABV1KLI4_9PSEU</name>
<accession>A0ABV1KLI4</accession>
<comment type="similarity">
    <text evidence="3">Belongs to the peptidase M50B family.</text>
</comment>
<keyword evidence="5 11" id="KW-0812">Transmembrane</keyword>
<feature type="domain" description="Peptidase M50" evidence="12">
    <location>
        <begin position="13"/>
        <end position="391"/>
    </location>
</feature>
<evidence type="ECO:0000259" key="12">
    <source>
        <dbReference type="Pfam" id="PF02163"/>
    </source>
</evidence>
<evidence type="ECO:0000256" key="6">
    <source>
        <dbReference type="ARBA" id="ARBA00022801"/>
    </source>
</evidence>
<keyword evidence="9" id="KW-0482">Metalloprotease</keyword>
<keyword evidence="6" id="KW-0378">Hydrolase</keyword>
<keyword evidence="7" id="KW-0862">Zinc</keyword>
<dbReference type="GO" id="GO:0008233">
    <property type="term" value="F:peptidase activity"/>
    <property type="evidence" value="ECO:0007669"/>
    <property type="project" value="UniProtKB-KW"/>
</dbReference>
<comment type="cofactor">
    <cofactor evidence="1">
        <name>Zn(2+)</name>
        <dbReference type="ChEBI" id="CHEBI:29105"/>
    </cofactor>
</comment>
<dbReference type="PANTHER" id="PTHR42837">
    <property type="entry name" value="REGULATOR OF SIGMA-E PROTEASE RSEP"/>
    <property type="match status" value="1"/>
</dbReference>
<evidence type="ECO:0000256" key="1">
    <source>
        <dbReference type="ARBA" id="ARBA00001947"/>
    </source>
</evidence>
<dbReference type="InterPro" id="IPR008915">
    <property type="entry name" value="Peptidase_M50"/>
</dbReference>
<proteinExistence type="inferred from homology"/>
<keyword evidence="14" id="KW-1185">Reference proteome</keyword>
<dbReference type="InterPro" id="IPR036034">
    <property type="entry name" value="PDZ_sf"/>
</dbReference>
<keyword evidence="4 13" id="KW-0645">Protease</keyword>
<comment type="subcellular location">
    <subcellularLocation>
        <location evidence="2">Membrane</location>
        <topology evidence="2">Multi-pass membrane protein</topology>
    </subcellularLocation>
</comment>
<feature type="transmembrane region" description="Helical" evidence="11">
    <location>
        <begin position="127"/>
        <end position="155"/>
    </location>
</feature>
<protein>
    <submittedName>
        <fullName evidence="13">Site-2 protease family protein</fullName>
    </submittedName>
</protein>
<dbReference type="GO" id="GO:0006508">
    <property type="term" value="P:proteolysis"/>
    <property type="evidence" value="ECO:0007669"/>
    <property type="project" value="UniProtKB-KW"/>
</dbReference>
<feature type="transmembrane region" description="Helical" evidence="11">
    <location>
        <begin position="6"/>
        <end position="23"/>
    </location>
</feature>
<dbReference type="Pfam" id="PF02163">
    <property type="entry name" value="Peptidase_M50"/>
    <property type="match status" value="1"/>
</dbReference>
<dbReference type="PANTHER" id="PTHR42837:SF2">
    <property type="entry name" value="MEMBRANE METALLOPROTEASE ARASP2, CHLOROPLASTIC-RELATED"/>
    <property type="match status" value="1"/>
</dbReference>
<evidence type="ECO:0000256" key="4">
    <source>
        <dbReference type="ARBA" id="ARBA00022670"/>
    </source>
</evidence>
<evidence type="ECO:0000256" key="9">
    <source>
        <dbReference type="ARBA" id="ARBA00023049"/>
    </source>
</evidence>
<organism evidence="13 14">
    <name type="scientific">Pseudonocardia nematodicida</name>
    <dbReference type="NCBI Taxonomy" id="1206997"/>
    <lineage>
        <taxon>Bacteria</taxon>
        <taxon>Bacillati</taxon>
        <taxon>Actinomycetota</taxon>
        <taxon>Actinomycetes</taxon>
        <taxon>Pseudonocardiales</taxon>
        <taxon>Pseudonocardiaceae</taxon>
        <taxon>Pseudonocardia</taxon>
    </lineage>
</organism>
<comment type="caution">
    <text evidence="13">The sequence shown here is derived from an EMBL/GenBank/DDBJ whole genome shotgun (WGS) entry which is preliminary data.</text>
</comment>
<evidence type="ECO:0000256" key="7">
    <source>
        <dbReference type="ARBA" id="ARBA00022833"/>
    </source>
</evidence>